<dbReference type="Proteomes" id="UP000275321">
    <property type="component" value="Unassembled WGS sequence"/>
</dbReference>
<evidence type="ECO:0000256" key="3">
    <source>
        <dbReference type="ARBA" id="ARBA00022729"/>
    </source>
</evidence>
<dbReference type="SUPFAM" id="SSF49584">
    <property type="entry name" value="Periplasmic chaperone C-domain"/>
    <property type="match status" value="1"/>
</dbReference>
<organism evidence="8 9">
    <name type="scientific">Enterobacter cloacae</name>
    <dbReference type="NCBI Taxonomy" id="550"/>
    <lineage>
        <taxon>Bacteria</taxon>
        <taxon>Pseudomonadati</taxon>
        <taxon>Pseudomonadota</taxon>
        <taxon>Gammaproteobacteria</taxon>
        <taxon>Enterobacterales</taxon>
        <taxon>Enterobacteriaceae</taxon>
        <taxon>Enterobacter</taxon>
        <taxon>Enterobacter cloacae complex</taxon>
    </lineage>
</organism>
<dbReference type="InterPro" id="IPR016147">
    <property type="entry name" value="Pili_assmbl_chaperone_N"/>
</dbReference>
<dbReference type="AlphaFoldDB" id="A0A427KE74"/>
<proteinExistence type="inferred from homology"/>
<evidence type="ECO:0000256" key="1">
    <source>
        <dbReference type="ARBA" id="ARBA00004418"/>
    </source>
</evidence>
<protein>
    <submittedName>
        <fullName evidence="8">Fimbrial protein</fullName>
    </submittedName>
</protein>
<comment type="similarity">
    <text evidence="2">Belongs to the periplasmic pilus chaperone family.</text>
</comment>
<sequence>MNFSVFCAAFVAALWLSSTEVQATGVLPESSVVIVEEGNGEGGINLQNTDSFPVLLLTALQDIELDTEKLLVVTPPAARVEPGKTQRVRFILTAKTPLKTERFRRVVFEGVPPQEKNKNVVRMTVRQNLPVIIRPAGLVHDDAPWKRLVWSMKDGELNVNNPSAYVIRLGQGVTTLPDQVTWMLPHTYILAGQKLTLRRSAKRSNASTATASQVRISPATTWGFTVDSYEAQLAP</sequence>
<dbReference type="NCBIfam" id="NF007392">
    <property type="entry name" value="PRK09918.1"/>
    <property type="match status" value="1"/>
</dbReference>
<name>A0A427KE74_ENTCL</name>
<dbReference type="GO" id="GO:0030288">
    <property type="term" value="C:outer membrane-bounded periplasmic space"/>
    <property type="evidence" value="ECO:0007669"/>
    <property type="project" value="InterPro"/>
</dbReference>
<evidence type="ECO:0000259" key="7">
    <source>
        <dbReference type="Pfam" id="PF00345"/>
    </source>
</evidence>
<evidence type="ECO:0000256" key="2">
    <source>
        <dbReference type="ARBA" id="ARBA00007399"/>
    </source>
</evidence>
<dbReference type="InterPro" id="IPR008962">
    <property type="entry name" value="PapD-like_sf"/>
</dbReference>
<comment type="caution">
    <text evidence="8">The sequence shown here is derived from an EMBL/GenBank/DDBJ whole genome shotgun (WGS) entry which is preliminary data.</text>
</comment>
<dbReference type="InterPro" id="IPR036316">
    <property type="entry name" value="Pili_assmbl_chap_C_dom_sf"/>
</dbReference>
<feature type="signal peptide" evidence="6">
    <location>
        <begin position="1"/>
        <end position="23"/>
    </location>
</feature>
<dbReference type="Pfam" id="PF00345">
    <property type="entry name" value="PapD_N"/>
    <property type="match status" value="1"/>
</dbReference>
<keyword evidence="5" id="KW-0143">Chaperone</keyword>
<evidence type="ECO:0000313" key="8">
    <source>
        <dbReference type="EMBL" id="RSB24210.1"/>
    </source>
</evidence>
<gene>
    <name evidence="8" type="ORF">EGK68_25025</name>
</gene>
<reference evidence="8 9" key="1">
    <citation type="submission" date="2018-10" db="EMBL/GenBank/DDBJ databases">
        <title>Transmission dynamics of multidrug resistant bacteria on intensive care unit surfaces.</title>
        <authorList>
            <person name="D'Souza A.W."/>
            <person name="Potter R.F."/>
            <person name="Wallace M."/>
            <person name="Shupe A."/>
            <person name="Patel S."/>
            <person name="Sun S."/>
            <person name="Gul D."/>
            <person name="Kwon J.H."/>
            <person name="Andleeb S."/>
            <person name="Burnham C.-A.D."/>
            <person name="Dantas G."/>
        </authorList>
    </citation>
    <scope>NUCLEOTIDE SEQUENCE [LARGE SCALE GENOMIC DNA]</scope>
    <source>
        <strain evidence="8 9">EC_073</strain>
    </source>
</reference>
<evidence type="ECO:0000256" key="6">
    <source>
        <dbReference type="SAM" id="SignalP"/>
    </source>
</evidence>
<dbReference type="Gene3D" id="2.60.40.10">
    <property type="entry name" value="Immunoglobulins"/>
    <property type="match status" value="1"/>
</dbReference>
<evidence type="ECO:0000313" key="9">
    <source>
        <dbReference type="Proteomes" id="UP000275321"/>
    </source>
</evidence>
<feature type="chain" id="PRO_5019357617" evidence="6">
    <location>
        <begin position="24"/>
        <end position="235"/>
    </location>
</feature>
<accession>A0A427KE74</accession>
<dbReference type="PANTHER" id="PTHR30251:SF3">
    <property type="entry name" value="FIMBRIAL CHAPARONE PROTEIN"/>
    <property type="match status" value="1"/>
</dbReference>
<evidence type="ECO:0000256" key="5">
    <source>
        <dbReference type="ARBA" id="ARBA00023186"/>
    </source>
</evidence>
<dbReference type="SUPFAM" id="SSF49354">
    <property type="entry name" value="PapD-like"/>
    <property type="match status" value="1"/>
</dbReference>
<dbReference type="InterPro" id="IPR050643">
    <property type="entry name" value="Periplasmic_pilus_chap"/>
</dbReference>
<keyword evidence="4" id="KW-0574">Periplasm</keyword>
<keyword evidence="3 6" id="KW-0732">Signal</keyword>
<dbReference type="GO" id="GO:0071555">
    <property type="term" value="P:cell wall organization"/>
    <property type="evidence" value="ECO:0007669"/>
    <property type="project" value="InterPro"/>
</dbReference>
<dbReference type="InterPro" id="IPR013783">
    <property type="entry name" value="Ig-like_fold"/>
</dbReference>
<feature type="domain" description="Pili assembly chaperone N-terminal" evidence="7">
    <location>
        <begin position="26"/>
        <end position="138"/>
    </location>
</feature>
<dbReference type="PRINTS" id="PR00969">
    <property type="entry name" value="CHAPERONPILI"/>
</dbReference>
<comment type="subcellular location">
    <subcellularLocation>
        <location evidence="1">Periplasm</location>
    </subcellularLocation>
</comment>
<dbReference type="InterPro" id="IPR001829">
    <property type="entry name" value="Pili_assmbl_chaperone_bac"/>
</dbReference>
<dbReference type="RefSeq" id="WP_125366733.1">
    <property type="nucleotide sequence ID" value="NZ_RHWT01000068.1"/>
</dbReference>
<dbReference type="EMBL" id="RHWT01000068">
    <property type="protein sequence ID" value="RSB24210.1"/>
    <property type="molecule type" value="Genomic_DNA"/>
</dbReference>
<evidence type="ECO:0000256" key="4">
    <source>
        <dbReference type="ARBA" id="ARBA00022764"/>
    </source>
</evidence>
<dbReference type="PANTHER" id="PTHR30251">
    <property type="entry name" value="PILUS ASSEMBLY CHAPERONE"/>
    <property type="match status" value="1"/>
</dbReference>